<dbReference type="GO" id="GO:0016787">
    <property type="term" value="F:hydrolase activity"/>
    <property type="evidence" value="ECO:0007669"/>
    <property type="project" value="UniProtKB-KW"/>
</dbReference>
<name>A0A380KAB0_9STRE</name>
<dbReference type="Gene3D" id="3.40.50.300">
    <property type="entry name" value="P-loop containing nucleotide triphosphate hydrolases"/>
    <property type="match status" value="1"/>
</dbReference>
<protein>
    <submittedName>
        <fullName evidence="6">Amino acid ABC transporter ATP-binding protein</fullName>
        <ecNumber evidence="6">3.6.3.-</ecNumber>
    </submittedName>
</protein>
<dbReference type="InterPro" id="IPR027417">
    <property type="entry name" value="P-loop_NTPase"/>
</dbReference>
<dbReference type="EC" id="3.6.3.-" evidence="6"/>
<dbReference type="GO" id="GO:0005524">
    <property type="term" value="F:ATP binding"/>
    <property type="evidence" value="ECO:0007669"/>
    <property type="project" value="UniProtKB-KW"/>
</dbReference>
<evidence type="ECO:0000256" key="5">
    <source>
        <dbReference type="ARBA" id="ARBA00023136"/>
    </source>
</evidence>
<keyword evidence="5" id="KW-0472">Membrane</keyword>
<proteinExistence type="inferred from homology"/>
<evidence type="ECO:0000256" key="3">
    <source>
        <dbReference type="ARBA" id="ARBA00022448"/>
    </source>
</evidence>
<evidence type="ECO:0000256" key="1">
    <source>
        <dbReference type="ARBA" id="ARBA00004202"/>
    </source>
</evidence>
<dbReference type="SUPFAM" id="SSF52540">
    <property type="entry name" value="P-loop containing nucleoside triphosphate hydrolases"/>
    <property type="match status" value="1"/>
</dbReference>
<sequence length="62" mass="7058">MVFQSFNLFNNMNVLENCLSGQLTVLKRNRQEAKEIALENLKKVGMERYVNAKPSQLSGGQK</sequence>
<evidence type="ECO:0000313" key="7">
    <source>
        <dbReference type="Proteomes" id="UP000254510"/>
    </source>
</evidence>
<dbReference type="GO" id="GO:0005886">
    <property type="term" value="C:plasma membrane"/>
    <property type="evidence" value="ECO:0007669"/>
    <property type="project" value="UniProtKB-SubCell"/>
</dbReference>
<keyword evidence="6" id="KW-0067">ATP-binding</keyword>
<gene>
    <name evidence="6" type="primary">tcyN_4</name>
    <name evidence="6" type="ORF">NCTC13767_02453</name>
</gene>
<comment type="similarity">
    <text evidence="2">Belongs to the ABC transporter superfamily.</text>
</comment>
<dbReference type="AlphaFoldDB" id="A0A380KAB0"/>
<organism evidence="6 7">
    <name type="scientific">Streptococcus gallolyticus</name>
    <dbReference type="NCBI Taxonomy" id="315405"/>
    <lineage>
        <taxon>Bacteria</taxon>
        <taxon>Bacillati</taxon>
        <taxon>Bacillota</taxon>
        <taxon>Bacilli</taxon>
        <taxon>Lactobacillales</taxon>
        <taxon>Streptococcaceae</taxon>
        <taxon>Streptococcus</taxon>
    </lineage>
</organism>
<dbReference type="EMBL" id="UHFM01000006">
    <property type="protein sequence ID" value="SUN61953.1"/>
    <property type="molecule type" value="Genomic_DNA"/>
</dbReference>
<evidence type="ECO:0000256" key="4">
    <source>
        <dbReference type="ARBA" id="ARBA00022475"/>
    </source>
</evidence>
<evidence type="ECO:0000256" key="2">
    <source>
        <dbReference type="ARBA" id="ARBA00005417"/>
    </source>
</evidence>
<keyword evidence="4" id="KW-1003">Cell membrane</keyword>
<keyword evidence="6" id="KW-0378">Hydrolase</keyword>
<comment type="subcellular location">
    <subcellularLocation>
        <location evidence="1">Cell membrane</location>
        <topology evidence="1">Peripheral membrane protein</topology>
    </subcellularLocation>
</comment>
<accession>A0A380KAB0</accession>
<dbReference type="PANTHER" id="PTHR43166">
    <property type="entry name" value="AMINO ACID IMPORT ATP-BINDING PROTEIN"/>
    <property type="match status" value="1"/>
</dbReference>
<dbReference type="PANTHER" id="PTHR43166:SF9">
    <property type="entry name" value="GLUTAMATE_ASPARTATE IMPORT ATP-BINDING PROTEIN GLTL"/>
    <property type="match status" value="1"/>
</dbReference>
<evidence type="ECO:0000313" key="6">
    <source>
        <dbReference type="EMBL" id="SUN61953.1"/>
    </source>
</evidence>
<reference evidence="6 7" key="1">
    <citation type="submission" date="2018-06" db="EMBL/GenBank/DDBJ databases">
        <authorList>
            <consortium name="Pathogen Informatics"/>
            <person name="Doyle S."/>
        </authorList>
    </citation>
    <scope>NUCLEOTIDE SEQUENCE [LARGE SCALE GENOMIC DNA]</scope>
    <source>
        <strain evidence="6 7">NCTC13767</strain>
    </source>
</reference>
<dbReference type="Proteomes" id="UP000254510">
    <property type="component" value="Unassembled WGS sequence"/>
</dbReference>
<dbReference type="InterPro" id="IPR050086">
    <property type="entry name" value="MetN_ABC_transporter-like"/>
</dbReference>
<keyword evidence="6" id="KW-0547">Nucleotide-binding</keyword>
<keyword evidence="3" id="KW-0813">Transport</keyword>